<accession>A0AB40BHQ1</accession>
<proteinExistence type="predicted"/>
<reference evidence="3" key="2">
    <citation type="submission" date="2025-08" db="UniProtKB">
        <authorList>
            <consortium name="RefSeq"/>
        </authorList>
    </citation>
    <scope>IDENTIFICATION</scope>
</reference>
<sequence>MASNECHWSTRQKEPRVAGLYEVNETTALAAKVDALTKSVMDNNALATKVEALTQRFDQFMLGSGSSPKAVMSCEICGVGHATTQCPILVASPTPTVSVEYVSGGPRGPGNAFRNTYNSGWKNHPNFSWNQGQSQQRPPPPQGPQFQPQQPQDRKYTTEDVLAKFMINTEARFQNINNQLTQHGGQFSEISTVLRNLQAPVQSLVNQVGQLARAQSERPSGSLPSNTESNPMEHLTVVTLRSGKQLEARAKESPSASNDGVAVREDPSSGENASEKSEKKHDEDVPKSPIRGGPEYKPVVPYPSRLKQDKEEAQFKKFLGIFKQLHINIPLVEALSQMPKYAKFLKDLLTNKRKLEDLETVTLSRNCSAVIQKMLPKKLTDPGSFIIPCVIGGRNERKCFS</sequence>
<evidence type="ECO:0000256" key="1">
    <source>
        <dbReference type="SAM" id="MobiDB-lite"/>
    </source>
</evidence>
<dbReference type="RefSeq" id="XP_039126877.1">
    <property type="nucleotide sequence ID" value="XM_039270943.1"/>
</dbReference>
<dbReference type="PANTHER" id="PTHR33067:SF9">
    <property type="entry name" value="RNA-DIRECTED DNA POLYMERASE"/>
    <property type="match status" value="1"/>
</dbReference>
<keyword evidence="2" id="KW-1185">Reference proteome</keyword>
<gene>
    <name evidence="3" type="primary">LOC120263016</name>
</gene>
<dbReference type="AlphaFoldDB" id="A0AB40BHQ1"/>
<organism evidence="2 3">
    <name type="scientific">Dioscorea cayennensis subsp. rotundata</name>
    <name type="common">White Guinea yam</name>
    <name type="synonym">Dioscorea rotundata</name>
    <dbReference type="NCBI Taxonomy" id="55577"/>
    <lineage>
        <taxon>Eukaryota</taxon>
        <taxon>Viridiplantae</taxon>
        <taxon>Streptophyta</taxon>
        <taxon>Embryophyta</taxon>
        <taxon>Tracheophyta</taxon>
        <taxon>Spermatophyta</taxon>
        <taxon>Magnoliopsida</taxon>
        <taxon>Liliopsida</taxon>
        <taxon>Dioscoreales</taxon>
        <taxon>Dioscoreaceae</taxon>
        <taxon>Dioscorea</taxon>
    </lineage>
</organism>
<feature type="compositionally biased region" description="Polar residues" evidence="1">
    <location>
        <begin position="217"/>
        <end position="230"/>
    </location>
</feature>
<feature type="region of interest" description="Disordered" evidence="1">
    <location>
        <begin position="101"/>
        <end position="155"/>
    </location>
</feature>
<name>A0AB40BHQ1_DIOCR</name>
<feature type="compositionally biased region" description="Basic and acidic residues" evidence="1">
    <location>
        <begin position="262"/>
        <end position="286"/>
    </location>
</feature>
<evidence type="ECO:0000313" key="2">
    <source>
        <dbReference type="Proteomes" id="UP001515500"/>
    </source>
</evidence>
<dbReference type="Proteomes" id="UP001515500">
    <property type="component" value="Chromosome 1"/>
</dbReference>
<protein>
    <submittedName>
        <fullName evidence="3">Uncharacterized protein LOC120263016</fullName>
    </submittedName>
</protein>
<feature type="region of interest" description="Disordered" evidence="1">
    <location>
        <begin position="210"/>
        <end position="233"/>
    </location>
</feature>
<dbReference type="GeneID" id="120263016"/>
<feature type="region of interest" description="Disordered" evidence="1">
    <location>
        <begin position="246"/>
        <end position="302"/>
    </location>
</feature>
<feature type="compositionally biased region" description="Polar residues" evidence="1">
    <location>
        <begin position="113"/>
        <end position="130"/>
    </location>
</feature>
<reference evidence="2" key="1">
    <citation type="submission" date="2025-05" db="UniProtKB">
        <authorList>
            <consortium name="RefSeq"/>
        </authorList>
    </citation>
    <scope>NUCLEOTIDE SEQUENCE [LARGE SCALE GENOMIC DNA]</scope>
</reference>
<evidence type="ECO:0000313" key="3">
    <source>
        <dbReference type="RefSeq" id="XP_039126877.1"/>
    </source>
</evidence>
<dbReference type="PANTHER" id="PTHR33067">
    <property type="entry name" value="RNA-DIRECTED DNA POLYMERASE-RELATED"/>
    <property type="match status" value="1"/>
</dbReference>